<dbReference type="HOGENOM" id="CLU_841774_0_0_11"/>
<gene>
    <name evidence="1" type="ORF">Strvi_0169</name>
</gene>
<reference evidence="1" key="1">
    <citation type="submission" date="2011-08" db="EMBL/GenBank/DDBJ databases">
        <title>Complete sequence of plasmid 2 of Streptomyces violaceusniger Tu 4113.</title>
        <authorList>
            <consortium name="US DOE Joint Genome Institute"/>
            <person name="Lucas S."/>
            <person name="Han J."/>
            <person name="Lapidus A."/>
            <person name="Cheng J.-F."/>
            <person name="Goodwin L."/>
            <person name="Pitluck S."/>
            <person name="Peters L."/>
            <person name="Ivanova N."/>
            <person name="Daligault H."/>
            <person name="Detter J.C."/>
            <person name="Han C."/>
            <person name="Tapia R."/>
            <person name="Land M."/>
            <person name="Hauser L."/>
            <person name="Kyrpides N."/>
            <person name="Ivanova N."/>
            <person name="Pagani I."/>
            <person name="Hagen A."/>
            <person name="Katz L."/>
            <person name="Fiedler H.-P."/>
            <person name="Keasling J."/>
            <person name="Fortman J."/>
            <person name="Woyke T."/>
        </authorList>
    </citation>
    <scope>NUCLEOTIDE SEQUENCE [LARGE SCALE GENOMIC DNA]</scope>
    <source>
        <strain evidence="1">Tu 4113</strain>
        <plasmid evidence="1">pSTRVI02</plasmid>
    </source>
</reference>
<evidence type="ECO:0000313" key="1">
    <source>
        <dbReference type="EMBL" id="AEM88942.1"/>
    </source>
</evidence>
<dbReference type="KEGG" id="svl:Strvi_0169"/>
<keyword evidence="1" id="KW-0614">Plasmid</keyword>
<dbReference type="RefSeq" id="WP_014043877.1">
    <property type="nucleotide sequence ID" value="NC_015952.1"/>
</dbReference>
<accession>G2PHZ1</accession>
<dbReference type="eggNOG" id="COG0210">
    <property type="taxonomic scope" value="Bacteria"/>
</dbReference>
<protein>
    <submittedName>
        <fullName evidence="1">Uncharacterized protein</fullName>
    </submittedName>
</protein>
<name>G2PHZ1_STRV4</name>
<proteinExistence type="predicted"/>
<geneLocation type="plasmid" evidence="1 2">
    <name>pSTRVI02</name>
</geneLocation>
<dbReference type="EMBL" id="CP002996">
    <property type="protein sequence ID" value="AEM88942.1"/>
    <property type="molecule type" value="Genomic_DNA"/>
</dbReference>
<keyword evidence="2" id="KW-1185">Reference proteome</keyword>
<organism evidence="1 2">
    <name type="scientific">Streptomyces violaceusniger (strain Tu 4113)</name>
    <dbReference type="NCBI Taxonomy" id="653045"/>
    <lineage>
        <taxon>Bacteria</taxon>
        <taxon>Bacillati</taxon>
        <taxon>Actinomycetota</taxon>
        <taxon>Actinomycetes</taxon>
        <taxon>Kitasatosporales</taxon>
        <taxon>Streptomycetaceae</taxon>
        <taxon>Streptomyces</taxon>
        <taxon>Streptomyces violaceusniger group</taxon>
    </lineage>
</organism>
<dbReference type="Proteomes" id="UP000008703">
    <property type="component" value="Plasmid pSTRVI02"/>
</dbReference>
<evidence type="ECO:0000313" key="2">
    <source>
        <dbReference type="Proteomes" id="UP000008703"/>
    </source>
</evidence>
<sequence>MSLTAELSNPRSPVSRFLSEHLPGADLHTAYQHAVRGLRTTIRPPESLGNTPWTMLGTAIDLRIRTWLGETDHMGVREGIAYLRNAHPGAPPGLPVTDQQRCLLNAAAAGDLLLQRLASCAVASQPLTADQEDAAARAAIVAARYDAIFRTIPINGASRAVGHFTRLPLPDDPDAALLSLTAEIPTRAAEDIRRQFAAAATALAGIKGRPLTCSPTFAGSPHVGHAEGDFIAGKTLIDVKSTITPDLRPAKARKWFHQLAGYLLLDYDDAHEITAVGIYLARQATLLTWPVRDFLRLMGARTPLDVLRARMKNTLAPQPVA</sequence>
<dbReference type="AlphaFoldDB" id="G2PHZ1"/>